<gene>
    <name evidence="10" type="ORF">K1W69_03955</name>
</gene>
<protein>
    <submittedName>
        <fullName evidence="10">Acyl-CoA dehydrogenase family protein</fullName>
    </submittedName>
</protein>
<evidence type="ECO:0000259" key="8">
    <source>
        <dbReference type="Pfam" id="PF02770"/>
    </source>
</evidence>
<dbReference type="RefSeq" id="WP_220227026.1">
    <property type="nucleotide sequence ID" value="NZ_JAICBX010000001.1"/>
</dbReference>
<comment type="cofactor">
    <cofactor evidence="1 6">
        <name>FAD</name>
        <dbReference type="ChEBI" id="CHEBI:57692"/>
    </cofactor>
</comment>
<name>A0AAE2ZGU0_9HYPH</name>
<dbReference type="FunFam" id="2.40.110.10:FF:000002">
    <property type="entry name" value="Acyl-CoA dehydrogenase fadE12"/>
    <property type="match status" value="1"/>
</dbReference>
<keyword evidence="3 6" id="KW-0285">Flavoprotein</keyword>
<evidence type="ECO:0000256" key="4">
    <source>
        <dbReference type="ARBA" id="ARBA00022827"/>
    </source>
</evidence>
<feature type="domain" description="Acyl-CoA dehydrogenase/oxidase C-terminal" evidence="7">
    <location>
        <begin position="235"/>
        <end position="382"/>
    </location>
</feature>
<dbReference type="EMBL" id="JAICBX010000001">
    <property type="protein sequence ID" value="MBW8636333.1"/>
    <property type="molecule type" value="Genomic_DNA"/>
</dbReference>
<feature type="domain" description="Acyl-CoA dehydrogenase/oxidase N-terminal" evidence="9">
    <location>
        <begin position="13"/>
        <end position="122"/>
    </location>
</feature>
<keyword evidence="11" id="KW-1185">Reference proteome</keyword>
<dbReference type="Gene3D" id="2.40.110.10">
    <property type="entry name" value="Butyryl-CoA Dehydrogenase, subunit A, domain 2"/>
    <property type="match status" value="1"/>
</dbReference>
<dbReference type="GO" id="GO:0050660">
    <property type="term" value="F:flavin adenine dinucleotide binding"/>
    <property type="evidence" value="ECO:0007669"/>
    <property type="project" value="InterPro"/>
</dbReference>
<dbReference type="Gene3D" id="1.20.140.10">
    <property type="entry name" value="Butyryl-CoA Dehydrogenase, subunit A, domain 3"/>
    <property type="match status" value="1"/>
</dbReference>
<sequence>MNNHVSPWMDEDLGIFRDAITRFYAEEMAPNEERWQKQGYVDRDFWNKAGEMGLLCASVPEEYGGMGGDFRHEALIVFEQFKASGVSGFGNYVHSQICAGYILEFGTEMQKNRWLPKMATGEMVCAIAMTEPGTGSDLQAVKTTALRDGNEFVINGSKTFITNGQMADLIIVVAKTDPTQGARGISLIMLETEDADGFSRGRNLEKIGLKSQDTSELFFDNVRVGPENLLGGEEGKGFYQLMQSLPQERLTLAIAGAAVIEKAFEETVAYTSGRKAFGKTLIEMQNTRFKLAEAKTIAHIARVFIDDCIMRHVRGELDAATASMAKWWVTQMQCDVVDECLQLYGGYGYMLEYPIAQMYADARVQKIYGGSNEVMKELIARTFAPKA</sequence>
<proteinExistence type="inferred from homology"/>
<dbReference type="Proteomes" id="UP001196509">
    <property type="component" value="Unassembled WGS sequence"/>
</dbReference>
<dbReference type="PANTHER" id="PTHR43884">
    <property type="entry name" value="ACYL-COA DEHYDROGENASE"/>
    <property type="match status" value="1"/>
</dbReference>
<dbReference type="SUPFAM" id="SSF56645">
    <property type="entry name" value="Acyl-CoA dehydrogenase NM domain-like"/>
    <property type="match status" value="1"/>
</dbReference>
<dbReference type="InterPro" id="IPR036250">
    <property type="entry name" value="AcylCo_DH-like_C"/>
</dbReference>
<dbReference type="InterPro" id="IPR009100">
    <property type="entry name" value="AcylCoA_DH/oxidase_NM_dom_sf"/>
</dbReference>
<dbReference type="Gene3D" id="1.10.540.10">
    <property type="entry name" value="Acyl-CoA dehydrogenase/oxidase, N-terminal domain"/>
    <property type="match status" value="1"/>
</dbReference>
<dbReference type="AlphaFoldDB" id="A0AAE2ZGU0"/>
<evidence type="ECO:0000256" key="3">
    <source>
        <dbReference type="ARBA" id="ARBA00022630"/>
    </source>
</evidence>
<evidence type="ECO:0000256" key="1">
    <source>
        <dbReference type="ARBA" id="ARBA00001974"/>
    </source>
</evidence>
<evidence type="ECO:0000256" key="2">
    <source>
        <dbReference type="ARBA" id="ARBA00009347"/>
    </source>
</evidence>
<dbReference type="Pfam" id="PF02771">
    <property type="entry name" value="Acyl-CoA_dh_N"/>
    <property type="match status" value="1"/>
</dbReference>
<dbReference type="InterPro" id="IPR013786">
    <property type="entry name" value="AcylCoA_DH/ox_N"/>
</dbReference>
<keyword evidence="5 6" id="KW-0560">Oxidoreductase</keyword>
<organism evidence="10 11">
    <name type="scientific">Flavimaribacter sediminis</name>
    <dbReference type="NCBI Taxonomy" id="2865987"/>
    <lineage>
        <taxon>Bacteria</taxon>
        <taxon>Pseudomonadati</taxon>
        <taxon>Pseudomonadota</taxon>
        <taxon>Alphaproteobacteria</taxon>
        <taxon>Hyphomicrobiales</taxon>
        <taxon>Rhizobiaceae</taxon>
        <taxon>Flavimaribacter</taxon>
    </lineage>
</organism>
<dbReference type="Pfam" id="PF02770">
    <property type="entry name" value="Acyl-CoA_dh_M"/>
    <property type="match status" value="1"/>
</dbReference>
<comment type="similarity">
    <text evidence="2 6">Belongs to the acyl-CoA dehydrogenase family.</text>
</comment>
<evidence type="ECO:0000259" key="7">
    <source>
        <dbReference type="Pfam" id="PF00441"/>
    </source>
</evidence>
<dbReference type="SUPFAM" id="SSF47203">
    <property type="entry name" value="Acyl-CoA dehydrogenase C-terminal domain-like"/>
    <property type="match status" value="1"/>
</dbReference>
<dbReference type="InterPro" id="IPR037069">
    <property type="entry name" value="AcylCoA_DH/ox_N_sf"/>
</dbReference>
<evidence type="ECO:0000313" key="11">
    <source>
        <dbReference type="Proteomes" id="UP001196509"/>
    </source>
</evidence>
<dbReference type="InterPro" id="IPR046373">
    <property type="entry name" value="Acyl-CoA_Oxase/DH_mid-dom_sf"/>
</dbReference>
<accession>A0AAE2ZGU0</accession>
<dbReference type="InterPro" id="IPR009075">
    <property type="entry name" value="AcylCo_DH/oxidase_C"/>
</dbReference>
<feature type="domain" description="Acyl-CoA oxidase/dehydrogenase middle" evidence="8">
    <location>
        <begin position="126"/>
        <end position="222"/>
    </location>
</feature>
<dbReference type="FunFam" id="1.20.140.10:FF:000001">
    <property type="entry name" value="Acyl-CoA dehydrogenase"/>
    <property type="match status" value="1"/>
</dbReference>
<evidence type="ECO:0000256" key="5">
    <source>
        <dbReference type="ARBA" id="ARBA00023002"/>
    </source>
</evidence>
<evidence type="ECO:0000256" key="6">
    <source>
        <dbReference type="RuleBase" id="RU362125"/>
    </source>
</evidence>
<evidence type="ECO:0000313" key="10">
    <source>
        <dbReference type="EMBL" id="MBW8636333.1"/>
    </source>
</evidence>
<evidence type="ECO:0000259" key="9">
    <source>
        <dbReference type="Pfam" id="PF02771"/>
    </source>
</evidence>
<comment type="caution">
    <text evidence="10">The sequence shown here is derived from an EMBL/GenBank/DDBJ whole genome shotgun (WGS) entry which is preliminary data.</text>
</comment>
<keyword evidence="4 6" id="KW-0274">FAD</keyword>
<dbReference type="Pfam" id="PF00441">
    <property type="entry name" value="Acyl-CoA_dh_1"/>
    <property type="match status" value="1"/>
</dbReference>
<dbReference type="FunFam" id="1.10.540.10:FF:000026">
    <property type="entry name" value="Acyl-CoA dehydrogenase medium chain"/>
    <property type="match status" value="1"/>
</dbReference>
<dbReference type="GO" id="GO:0003995">
    <property type="term" value="F:acyl-CoA dehydrogenase activity"/>
    <property type="evidence" value="ECO:0007669"/>
    <property type="project" value="TreeGrafter"/>
</dbReference>
<reference evidence="10" key="1">
    <citation type="submission" date="2021-08" db="EMBL/GenBank/DDBJ databases">
        <title>Hoeflea bacterium WL0058 sp. nov., isolated from the sediment.</title>
        <authorList>
            <person name="Wang L."/>
            <person name="Zhang D."/>
        </authorList>
    </citation>
    <scope>NUCLEOTIDE SEQUENCE</scope>
    <source>
        <strain evidence="10">WL0058</strain>
    </source>
</reference>
<dbReference type="PANTHER" id="PTHR43884:SF12">
    <property type="entry name" value="ISOVALERYL-COA DEHYDROGENASE, MITOCHONDRIAL-RELATED"/>
    <property type="match status" value="1"/>
</dbReference>
<dbReference type="InterPro" id="IPR006091">
    <property type="entry name" value="Acyl-CoA_Oxase/DH_mid-dom"/>
</dbReference>